<accession>T1BPX4</accession>
<dbReference type="InterPro" id="IPR009061">
    <property type="entry name" value="DNA-bd_dom_put_sf"/>
</dbReference>
<name>T1BPX4_9ZZZZ</name>
<dbReference type="EMBL" id="AUZX01003076">
    <property type="protein sequence ID" value="EQD74886.1"/>
    <property type="molecule type" value="Genomic_DNA"/>
</dbReference>
<dbReference type="AlphaFoldDB" id="T1BPX4"/>
<reference evidence="2" key="1">
    <citation type="submission" date="2013-08" db="EMBL/GenBank/DDBJ databases">
        <authorList>
            <person name="Mendez C."/>
            <person name="Richter M."/>
            <person name="Ferrer M."/>
            <person name="Sanchez J."/>
        </authorList>
    </citation>
    <scope>NUCLEOTIDE SEQUENCE</scope>
</reference>
<organism evidence="2">
    <name type="scientific">mine drainage metagenome</name>
    <dbReference type="NCBI Taxonomy" id="410659"/>
    <lineage>
        <taxon>unclassified sequences</taxon>
        <taxon>metagenomes</taxon>
        <taxon>ecological metagenomes</taxon>
    </lineage>
</organism>
<proteinExistence type="predicted"/>
<protein>
    <submittedName>
        <fullName evidence="2">Prophage CP4-57 regulatory protein-like protein</fullName>
    </submittedName>
</protein>
<dbReference type="InterPro" id="IPR041657">
    <property type="entry name" value="HTH_17"/>
</dbReference>
<dbReference type="SUPFAM" id="SSF46955">
    <property type="entry name" value="Putative DNA-binding domain"/>
    <property type="match status" value="1"/>
</dbReference>
<feature type="domain" description="Helix-turn-helix" evidence="1">
    <location>
        <begin position="20"/>
        <end position="76"/>
    </location>
</feature>
<dbReference type="Pfam" id="PF12728">
    <property type="entry name" value="HTH_17"/>
    <property type="match status" value="1"/>
</dbReference>
<gene>
    <name evidence="2" type="ORF">B1A_04251</name>
</gene>
<evidence type="ECO:0000259" key="1">
    <source>
        <dbReference type="Pfam" id="PF12728"/>
    </source>
</evidence>
<dbReference type="Gene3D" id="1.10.238.160">
    <property type="match status" value="1"/>
</dbReference>
<sequence length="86" mass="9565">MRSDTAKALPRGRDSIVHTLLTIKDVQEKLKVGRTTLYRMIRDGHLPAPASITGCCSGHGSSRWLASQIDDWLAERFGSNNKTQQN</sequence>
<comment type="caution">
    <text evidence="2">The sequence shown here is derived from an EMBL/GenBank/DDBJ whole genome shotgun (WGS) entry which is preliminary data.</text>
</comment>
<evidence type="ECO:0000313" key="2">
    <source>
        <dbReference type="EMBL" id="EQD74886.1"/>
    </source>
</evidence>
<reference evidence="2" key="2">
    <citation type="journal article" date="2014" name="ISME J.">
        <title>Microbial stratification in low pH oxic and suboxic macroscopic growths along an acid mine drainage.</title>
        <authorList>
            <person name="Mendez-Garcia C."/>
            <person name="Mesa V."/>
            <person name="Sprenger R.R."/>
            <person name="Richter M."/>
            <person name="Diez M.S."/>
            <person name="Solano J."/>
            <person name="Bargiela R."/>
            <person name="Golyshina O.V."/>
            <person name="Manteca A."/>
            <person name="Ramos J.L."/>
            <person name="Gallego J.R."/>
            <person name="Llorente I."/>
            <person name="Martins Dos Santos V.A."/>
            <person name="Jensen O.N."/>
            <person name="Pelaez A.I."/>
            <person name="Sanchez J."/>
            <person name="Ferrer M."/>
        </authorList>
    </citation>
    <scope>NUCLEOTIDE SEQUENCE</scope>
</reference>